<reference evidence="2 3" key="1">
    <citation type="submission" date="2019-05" db="EMBL/GenBank/DDBJ databases">
        <title>Another draft genome of Portunus trituberculatus and its Hox gene families provides insights of decapod evolution.</title>
        <authorList>
            <person name="Jeong J.-H."/>
            <person name="Song I."/>
            <person name="Kim S."/>
            <person name="Choi T."/>
            <person name="Kim D."/>
            <person name="Ryu S."/>
            <person name="Kim W."/>
        </authorList>
    </citation>
    <scope>NUCLEOTIDE SEQUENCE [LARGE SCALE GENOMIC DNA]</scope>
    <source>
        <tissue evidence="2">Muscle</tissue>
    </source>
</reference>
<protein>
    <submittedName>
        <fullName evidence="2">Uncharacterized protein</fullName>
    </submittedName>
</protein>
<keyword evidence="3" id="KW-1185">Reference proteome</keyword>
<feature type="region of interest" description="Disordered" evidence="1">
    <location>
        <begin position="78"/>
        <end position="97"/>
    </location>
</feature>
<feature type="compositionally biased region" description="Basic and acidic residues" evidence="1">
    <location>
        <begin position="78"/>
        <end position="88"/>
    </location>
</feature>
<feature type="region of interest" description="Disordered" evidence="1">
    <location>
        <begin position="1"/>
        <end position="21"/>
    </location>
</feature>
<organism evidence="2 3">
    <name type="scientific">Portunus trituberculatus</name>
    <name type="common">Swimming crab</name>
    <name type="synonym">Neptunus trituberculatus</name>
    <dbReference type="NCBI Taxonomy" id="210409"/>
    <lineage>
        <taxon>Eukaryota</taxon>
        <taxon>Metazoa</taxon>
        <taxon>Ecdysozoa</taxon>
        <taxon>Arthropoda</taxon>
        <taxon>Crustacea</taxon>
        <taxon>Multicrustacea</taxon>
        <taxon>Malacostraca</taxon>
        <taxon>Eumalacostraca</taxon>
        <taxon>Eucarida</taxon>
        <taxon>Decapoda</taxon>
        <taxon>Pleocyemata</taxon>
        <taxon>Brachyura</taxon>
        <taxon>Eubrachyura</taxon>
        <taxon>Portunoidea</taxon>
        <taxon>Portunidae</taxon>
        <taxon>Portuninae</taxon>
        <taxon>Portunus</taxon>
    </lineage>
</organism>
<evidence type="ECO:0000313" key="3">
    <source>
        <dbReference type="Proteomes" id="UP000324222"/>
    </source>
</evidence>
<dbReference type="EMBL" id="VSRR010000255">
    <property type="protein sequence ID" value="MPC13060.1"/>
    <property type="molecule type" value="Genomic_DNA"/>
</dbReference>
<comment type="caution">
    <text evidence="2">The sequence shown here is derived from an EMBL/GenBank/DDBJ whole genome shotgun (WGS) entry which is preliminary data.</text>
</comment>
<evidence type="ECO:0000256" key="1">
    <source>
        <dbReference type="SAM" id="MobiDB-lite"/>
    </source>
</evidence>
<sequence>MSHSTPLLNSQESHQEKNYKDFVMDDDCSSCDLRPPRPPHQPSLTGSVLSSTLYYSLITFLTKLLALSTPTLMIPCPFRDDQPARKSTDQAGTPQNA</sequence>
<evidence type="ECO:0000313" key="2">
    <source>
        <dbReference type="EMBL" id="MPC13060.1"/>
    </source>
</evidence>
<feature type="compositionally biased region" description="Polar residues" evidence="1">
    <location>
        <begin position="1"/>
        <end position="12"/>
    </location>
</feature>
<dbReference type="Proteomes" id="UP000324222">
    <property type="component" value="Unassembled WGS sequence"/>
</dbReference>
<gene>
    <name evidence="2" type="ORF">E2C01_005779</name>
</gene>
<dbReference type="AlphaFoldDB" id="A0A5B7CUB3"/>
<name>A0A5B7CUB3_PORTR</name>
<accession>A0A5B7CUB3</accession>
<proteinExistence type="predicted"/>